<proteinExistence type="predicted"/>
<evidence type="ECO:0000313" key="1">
    <source>
        <dbReference type="EMBL" id="KKL97051.1"/>
    </source>
</evidence>
<name>A0A0F9H252_9ZZZZ</name>
<gene>
    <name evidence="1" type="ORF">LCGC14_1838360</name>
</gene>
<dbReference type="EMBL" id="LAZR01018265">
    <property type="protein sequence ID" value="KKL97051.1"/>
    <property type="molecule type" value="Genomic_DNA"/>
</dbReference>
<sequence length="54" mass="6196">MKAERKDSFESVVAAEIALAMPSLISLLESMANRIGKIEDRIIRVEQYIMERDK</sequence>
<protein>
    <submittedName>
        <fullName evidence="1">Uncharacterized protein</fullName>
    </submittedName>
</protein>
<dbReference type="AlphaFoldDB" id="A0A0F9H252"/>
<organism evidence="1">
    <name type="scientific">marine sediment metagenome</name>
    <dbReference type="NCBI Taxonomy" id="412755"/>
    <lineage>
        <taxon>unclassified sequences</taxon>
        <taxon>metagenomes</taxon>
        <taxon>ecological metagenomes</taxon>
    </lineage>
</organism>
<reference evidence="1" key="1">
    <citation type="journal article" date="2015" name="Nature">
        <title>Complex archaea that bridge the gap between prokaryotes and eukaryotes.</title>
        <authorList>
            <person name="Spang A."/>
            <person name="Saw J.H."/>
            <person name="Jorgensen S.L."/>
            <person name="Zaremba-Niedzwiedzka K."/>
            <person name="Martijn J."/>
            <person name="Lind A.E."/>
            <person name="van Eijk R."/>
            <person name="Schleper C."/>
            <person name="Guy L."/>
            <person name="Ettema T.J."/>
        </authorList>
    </citation>
    <scope>NUCLEOTIDE SEQUENCE</scope>
</reference>
<accession>A0A0F9H252</accession>
<comment type="caution">
    <text evidence="1">The sequence shown here is derived from an EMBL/GenBank/DDBJ whole genome shotgun (WGS) entry which is preliminary data.</text>
</comment>